<dbReference type="InterPro" id="IPR015422">
    <property type="entry name" value="PyrdxlP-dep_Trfase_small"/>
</dbReference>
<dbReference type="Gene3D" id="3.90.1150.10">
    <property type="entry name" value="Aspartate Aminotransferase, domain 1"/>
    <property type="match status" value="1"/>
</dbReference>
<dbReference type="HOGENOM" id="CLU_2325815_0_0_6"/>
<name>F3GCE9_PSESJ</name>
<evidence type="ECO:0008006" key="4">
    <source>
        <dbReference type="Google" id="ProtNLM"/>
    </source>
</evidence>
<dbReference type="PANTHER" id="PTHR43094:SF1">
    <property type="entry name" value="AMINOTRANSFERASE CLASS-III"/>
    <property type="match status" value="1"/>
</dbReference>
<feature type="non-terminal residue" evidence="2">
    <location>
        <position position="1"/>
    </location>
</feature>
<reference evidence="2 3" key="1">
    <citation type="journal article" date="2011" name="PLoS Pathog.">
        <title>Dynamic evolution of pathogenicity revealed by sequencing and comparative genomics of 19 Pseudomonas syringae isolates.</title>
        <authorList>
            <person name="Baltrus D.A."/>
            <person name="Nishimura M.T."/>
            <person name="Romanchuk A."/>
            <person name="Chang J.H."/>
            <person name="Mukhtar M.S."/>
            <person name="Cherkis K."/>
            <person name="Roach J."/>
            <person name="Grant S.R."/>
            <person name="Jones C.D."/>
            <person name="Dangl J.L."/>
        </authorList>
    </citation>
    <scope>NUCLEOTIDE SEQUENCE [LARGE SCALE GENOMIC DNA]</scope>
    <source>
        <strain evidence="2 3">1704B</strain>
    </source>
</reference>
<protein>
    <recommendedName>
        <fullName evidence="4">Aminotransferase class III-fold pyridoxal phosphate-dependent enzyme</fullName>
    </recommendedName>
</protein>
<gene>
    <name evidence="2" type="ORF">PSYPI_21215</name>
</gene>
<evidence type="ECO:0000256" key="1">
    <source>
        <dbReference type="ARBA" id="ARBA00008954"/>
    </source>
</evidence>
<dbReference type="PATRIC" id="fig|629263.4.peg.3445"/>
<comment type="similarity">
    <text evidence="1">Belongs to the class-III pyridoxal-phosphate-dependent aminotransferase family.</text>
</comment>
<organism evidence="2 3">
    <name type="scientific">Pseudomonas syringae pv. pisi str. 1704B</name>
    <dbReference type="NCBI Taxonomy" id="629263"/>
    <lineage>
        <taxon>Bacteria</taxon>
        <taxon>Pseudomonadati</taxon>
        <taxon>Pseudomonadota</taxon>
        <taxon>Gammaproteobacteria</taxon>
        <taxon>Pseudomonadales</taxon>
        <taxon>Pseudomonadaceae</taxon>
        <taxon>Pseudomonas</taxon>
        <taxon>Pseudomonas syringae</taxon>
    </lineage>
</organism>
<evidence type="ECO:0000313" key="2">
    <source>
        <dbReference type="EMBL" id="EGH44749.1"/>
    </source>
</evidence>
<dbReference type="InterPro" id="IPR015424">
    <property type="entry name" value="PyrdxlP-dep_Trfase"/>
</dbReference>
<dbReference type="PANTHER" id="PTHR43094">
    <property type="entry name" value="AMINOTRANSFERASE"/>
    <property type="match status" value="1"/>
</dbReference>
<dbReference type="Proteomes" id="UP000004986">
    <property type="component" value="Unassembled WGS sequence"/>
</dbReference>
<dbReference type="EMBL" id="AEAI01001068">
    <property type="protein sequence ID" value="EGH44749.1"/>
    <property type="molecule type" value="Genomic_DNA"/>
</dbReference>
<keyword evidence="3" id="KW-1185">Reference proteome</keyword>
<dbReference type="SUPFAM" id="SSF53383">
    <property type="entry name" value="PLP-dependent transferases"/>
    <property type="match status" value="1"/>
</dbReference>
<comment type="caution">
    <text evidence="2">The sequence shown here is derived from an EMBL/GenBank/DDBJ whole genome shotgun (WGS) entry which is preliminary data.</text>
</comment>
<dbReference type="AlphaFoldDB" id="F3GCE9"/>
<sequence length="98" mass="10491">QLHEVLDAHPLVGEVRGDGMLAAVEFMADREQRIPFDPALKIGPRVSAACLERGMIARAMPHGDILGFAPPLILTRQDADLIVGIAKEAVDQVAGEVL</sequence>
<proteinExistence type="inferred from homology"/>
<accession>F3GCE9</accession>
<evidence type="ECO:0000313" key="3">
    <source>
        <dbReference type="Proteomes" id="UP000004986"/>
    </source>
</evidence>